<keyword evidence="3" id="KW-1185">Reference proteome</keyword>
<feature type="region of interest" description="Disordered" evidence="1">
    <location>
        <begin position="289"/>
        <end position="314"/>
    </location>
</feature>
<comment type="caution">
    <text evidence="2">The sequence shown here is derived from an EMBL/GenBank/DDBJ whole genome shotgun (WGS) entry which is preliminary data.</text>
</comment>
<feature type="region of interest" description="Disordered" evidence="1">
    <location>
        <begin position="239"/>
        <end position="266"/>
    </location>
</feature>
<gene>
    <name evidence="2" type="ORF">Apa02nite_009320</name>
</gene>
<organism evidence="2 3">
    <name type="scientific">Actinoplanes palleronii</name>
    <dbReference type="NCBI Taxonomy" id="113570"/>
    <lineage>
        <taxon>Bacteria</taxon>
        <taxon>Bacillati</taxon>
        <taxon>Actinomycetota</taxon>
        <taxon>Actinomycetes</taxon>
        <taxon>Micromonosporales</taxon>
        <taxon>Micromonosporaceae</taxon>
        <taxon>Actinoplanes</taxon>
    </lineage>
</organism>
<feature type="region of interest" description="Disordered" evidence="1">
    <location>
        <begin position="152"/>
        <end position="189"/>
    </location>
</feature>
<evidence type="ECO:0000313" key="3">
    <source>
        <dbReference type="Proteomes" id="UP000624709"/>
    </source>
</evidence>
<reference evidence="2 3" key="1">
    <citation type="submission" date="2021-01" db="EMBL/GenBank/DDBJ databases">
        <title>Whole genome shotgun sequence of Actinoplanes palleronii NBRC 14916.</title>
        <authorList>
            <person name="Komaki H."/>
            <person name="Tamura T."/>
        </authorList>
    </citation>
    <scope>NUCLEOTIDE SEQUENCE [LARGE SCALE GENOMIC DNA]</scope>
    <source>
        <strain evidence="2 3">NBRC 14916</strain>
    </source>
</reference>
<feature type="compositionally biased region" description="Polar residues" evidence="1">
    <location>
        <begin position="178"/>
        <end position="188"/>
    </location>
</feature>
<dbReference type="EMBL" id="BOMS01000014">
    <property type="protein sequence ID" value="GIE64824.1"/>
    <property type="molecule type" value="Genomic_DNA"/>
</dbReference>
<evidence type="ECO:0008006" key="4">
    <source>
        <dbReference type="Google" id="ProtNLM"/>
    </source>
</evidence>
<proteinExistence type="predicted"/>
<accession>A0ABQ4B2C9</accession>
<dbReference type="RefSeq" id="WP_203823977.1">
    <property type="nucleotide sequence ID" value="NZ_BAAATY010000001.1"/>
</dbReference>
<evidence type="ECO:0000313" key="2">
    <source>
        <dbReference type="EMBL" id="GIE64824.1"/>
    </source>
</evidence>
<name>A0ABQ4B2C9_9ACTN</name>
<feature type="compositionally biased region" description="Basic and acidic residues" evidence="1">
    <location>
        <begin position="299"/>
        <end position="314"/>
    </location>
</feature>
<dbReference type="Proteomes" id="UP000624709">
    <property type="component" value="Unassembled WGS sequence"/>
</dbReference>
<sequence>MSDIDPYAEQTATNTQADWLGGGPPLKVDLQGLRAYAKHMADQQLDLGARGAHLSRLISMPNDAWTGDVLGEATAAKSMLTANGSEFLVYLGQLGKTLHNVGMAAQTVADSYEANDAMSAASLNDVLFAFGDKSVPRPDGLPSSIGKTYAEQLSEQKGKPLSAGSELWTDDGEAKQLGPNQTLQTATGPNGERREMVTVTVPGNGTVVTTTIYNAKGHVVASGSTHTVVSFDSRTDTQTTTTRSFDAKGKPTGGSVETTSYTSGGDVRHQVEDTMNAKGAVTNRKITDLDPGDQVVTETSEKSVRDDKGHGTHLEETDRLTIGTQTEGQPGVVEPIAVRYDPYYDEVTD</sequence>
<evidence type="ECO:0000256" key="1">
    <source>
        <dbReference type="SAM" id="MobiDB-lite"/>
    </source>
</evidence>
<protein>
    <recommendedName>
        <fullName evidence="4">YD repeat-containing protein</fullName>
    </recommendedName>
</protein>